<feature type="chain" id="PRO_5020808611" evidence="1">
    <location>
        <begin position="22"/>
        <end position="123"/>
    </location>
</feature>
<evidence type="ECO:0000256" key="1">
    <source>
        <dbReference type="SAM" id="SignalP"/>
    </source>
</evidence>
<dbReference type="AlphaFoldDB" id="A0A4P7NB22"/>
<proteinExistence type="predicted"/>
<keyword evidence="1" id="KW-0732">Signal</keyword>
<gene>
    <name evidence="2" type="ORF">PoMZ_04767</name>
</gene>
<evidence type="ECO:0000313" key="3">
    <source>
        <dbReference type="Proteomes" id="UP000294847"/>
    </source>
</evidence>
<reference evidence="2 3" key="1">
    <citation type="journal article" date="2019" name="Mol. Biol. Evol.">
        <title>Blast fungal genomes show frequent chromosomal changes, gene gains and losses, and effector gene turnover.</title>
        <authorList>
            <person name="Gomez Luciano L.B."/>
            <person name="Jason Tsai I."/>
            <person name="Chuma I."/>
            <person name="Tosa Y."/>
            <person name="Chen Y.H."/>
            <person name="Li J.Y."/>
            <person name="Li M.Y."/>
            <person name="Jade Lu M.Y."/>
            <person name="Nakayashiki H."/>
            <person name="Li W.H."/>
        </authorList>
    </citation>
    <scope>NUCLEOTIDE SEQUENCE [LARGE SCALE GENOMIC DNA]</scope>
    <source>
        <strain evidence="2">MZ5-1-6</strain>
    </source>
</reference>
<organism evidence="2 3">
    <name type="scientific">Pyricularia oryzae</name>
    <name type="common">Rice blast fungus</name>
    <name type="synonym">Magnaporthe oryzae</name>
    <dbReference type="NCBI Taxonomy" id="318829"/>
    <lineage>
        <taxon>Eukaryota</taxon>
        <taxon>Fungi</taxon>
        <taxon>Dikarya</taxon>
        <taxon>Ascomycota</taxon>
        <taxon>Pezizomycotina</taxon>
        <taxon>Sordariomycetes</taxon>
        <taxon>Sordariomycetidae</taxon>
        <taxon>Magnaporthales</taxon>
        <taxon>Pyriculariaceae</taxon>
        <taxon>Pyricularia</taxon>
    </lineage>
</organism>
<sequence length="123" mass="13539">MVRPSIVALAIALSSLQVAIAAEPPEFLYYVTKPLGCTIIGRVFIPSQAKLYSNQKYADKKAERKKLSLYPIETKYFKDVLVKNKFAGLNPMFGADWTTTAGTLTKEGVGIPDHYGNVRVIDG</sequence>
<evidence type="ECO:0000313" key="2">
    <source>
        <dbReference type="EMBL" id="QBZ59803.1"/>
    </source>
</evidence>
<dbReference type="Proteomes" id="UP000294847">
    <property type="component" value="Chromosome 3"/>
</dbReference>
<accession>A0A4P7NB22</accession>
<protein>
    <submittedName>
        <fullName evidence="2">Uncharacterized protein</fullName>
    </submittedName>
</protein>
<dbReference type="EMBL" id="CP034206">
    <property type="protein sequence ID" value="QBZ59803.1"/>
    <property type="molecule type" value="Genomic_DNA"/>
</dbReference>
<feature type="signal peptide" evidence="1">
    <location>
        <begin position="1"/>
        <end position="21"/>
    </location>
</feature>
<name>A0A4P7NB22_PYROR</name>